<keyword evidence="2" id="KW-1133">Transmembrane helix</keyword>
<dbReference type="InterPro" id="IPR052169">
    <property type="entry name" value="CW_Biosynth-Accessory"/>
</dbReference>
<dbReference type="PANTHER" id="PTHR33393">
    <property type="entry name" value="POLYGLUTAMINE SYNTHESIS ACCESSORY PROTEIN RV0574C-RELATED"/>
    <property type="match status" value="1"/>
</dbReference>
<accession>A0ABW5RV58</accession>
<feature type="transmembrane region" description="Helical" evidence="2">
    <location>
        <begin position="7"/>
        <end position="28"/>
    </location>
</feature>
<dbReference type="Pfam" id="PF09587">
    <property type="entry name" value="PGA_cap"/>
    <property type="match status" value="1"/>
</dbReference>
<dbReference type="InterPro" id="IPR029052">
    <property type="entry name" value="Metallo-depent_PP-like"/>
</dbReference>
<dbReference type="Proteomes" id="UP001597506">
    <property type="component" value="Unassembled WGS sequence"/>
</dbReference>
<dbReference type="EMBL" id="JBHUMF010000031">
    <property type="protein sequence ID" value="MFD2682305.1"/>
    <property type="molecule type" value="Genomic_DNA"/>
</dbReference>
<dbReference type="InterPro" id="IPR019079">
    <property type="entry name" value="Capsule_synth_CapA"/>
</dbReference>
<evidence type="ECO:0000256" key="2">
    <source>
        <dbReference type="SAM" id="Phobius"/>
    </source>
</evidence>
<feature type="domain" description="Capsule synthesis protein CapA" evidence="3">
    <location>
        <begin position="63"/>
        <end position="309"/>
    </location>
</feature>
<keyword evidence="5" id="KW-1185">Reference proteome</keyword>
<dbReference type="RefSeq" id="WP_377936998.1">
    <property type="nucleotide sequence ID" value="NZ_JBHUMF010000031.1"/>
</dbReference>
<reference evidence="5" key="1">
    <citation type="journal article" date="2019" name="Int. J. Syst. Evol. Microbiol.">
        <title>The Global Catalogue of Microorganisms (GCM) 10K type strain sequencing project: providing services to taxonomists for standard genome sequencing and annotation.</title>
        <authorList>
            <consortium name="The Broad Institute Genomics Platform"/>
            <consortium name="The Broad Institute Genome Sequencing Center for Infectious Disease"/>
            <person name="Wu L."/>
            <person name="Ma J."/>
        </authorList>
    </citation>
    <scope>NUCLEOTIDE SEQUENCE [LARGE SCALE GENOMIC DNA]</scope>
    <source>
        <strain evidence="5">KCTC 3913</strain>
    </source>
</reference>
<organism evidence="4 5">
    <name type="scientific">Bacillus seohaeanensis</name>
    <dbReference type="NCBI Taxonomy" id="284580"/>
    <lineage>
        <taxon>Bacteria</taxon>
        <taxon>Bacillati</taxon>
        <taxon>Bacillota</taxon>
        <taxon>Bacilli</taxon>
        <taxon>Bacillales</taxon>
        <taxon>Bacillaceae</taxon>
        <taxon>Bacillus</taxon>
    </lineage>
</organism>
<gene>
    <name evidence="4" type="ORF">ACFSUL_16310</name>
</gene>
<dbReference type="CDD" id="cd07381">
    <property type="entry name" value="MPP_CapA"/>
    <property type="match status" value="1"/>
</dbReference>
<sequence length="387" mass="42991">MKKKSLYVGIITSTIFILSIVVLLSIQYSEWNATEQSPDPKTMETHATREINTLSKNTKTRATIGAIGDILLHHTVYNDAKTNGTYDFSAMFSPIKSMLETPNFLIANQESMPGGTQLGLSSYPLFNSPHEIVKTLQNVGVDAVTNANNHSLDQGEEGILSSIAYYEKINMPYTGAFKNKQDQQTIRTFNVNGISFALLSYTYGTNGIPVPTGKEHLVNLLDEQKISTDIKEARKQGVDLVVLSLHWGNEYQRFPTDEQVRLAKSLTNSGADIIFGHHPHVLQPMETYKTKDGREAVVIYSLGNFLSGQKDDYKDIGGMVTVEIEKSISSDGVKISYPSVQFNPTFVAEANYQNYRIYPLADAHQKGLIANSEEELVSHMSDGIHKE</sequence>
<keyword evidence="2" id="KW-0812">Transmembrane</keyword>
<evidence type="ECO:0000313" key="5">
    <source>
        <dbReference type="Proteomes" id="UP001597506"/>
    </source>
</evidence>
<comment type="caution">
    <text evidence="4">The sequence shown here is derived from an EMBL/GenBank/DDBJ whole genome shotgun (WGS) entry which is preliminary data.</text>
</comment>
<comment type="similarity">
    <text evidence="1">Belongs to the CapA family.</text>
</comment>
<dbReference type="SMART" id="SM00854">
    <property type="entry name" value="PGA_cap"/>
    <property type="match status" value="1"/>
</dbReference>
<evidence type="ECO:0000313" key="4">
    <source>
        <dbReference type="EMBL" id="MFD2682305.1"/>
    </source>
</evidence>
<evidence type="ECO:0000256" key="1">
    <source>
        <dbReference type="ARBA" id="ARBA00005662"/>
    </source>
</evidence>
<name>A0ABW5RV58_9BACI</name>
<dbReference type="PANTHER" id="PTHR33393:SF12">
    <property type="entry name" value="CAPSULE BIOSYNTHESIS PROTEIN CAPA"/>
    <property type="match status" value="1"/>
</dbReference>
<evidence type="ECO:0000259" key="3">
    <source>
        <dbReference type="SMART" id="SM00854"/>
    </source>
</evidence>
<dbReference type="SUPFAM" id="SSF56300">
    <property type="entry name" value="Metallo-dependent phosphatases"/>
    <property type="match status" value="1"/>
</dbReference>
<keyword evidence="2" id="KW-0472">Membrane</keyword>
<proteinExistence type="inferred from homology"/>
<protein>
    <submittedName>
        <fullName evidence="4">CapA family protein</fullName>
    </submittedName>
</protein>
<dbReference type="Gene3D" id="3.60.21.10">
    <property type="match status" value="1"/>
</dbReference>